<protein>
    <submittedName>
        <fullName evidence="1">Uncharacterized protein</fullName>
    </submittedName>
</protein>
<organism evidence="1 2">
    <name type="scientific">Paenibacillus solani</name>
    <dbReference type="NCBI Taxonomy" id="1705565"/>
    <lineage>
        <taxon>Bacteria</taxon>
        <taxon>Bacillati</taxon>
        <taxon>Bacillota</taxon>
        <taxon>Bacilli</taxon>
        <taxon>Bacillales</taxon>
        <taxon>Paenibacillaceae</taxon>
        <taxon>Paenibacillus</taxon>
    </lineage>
</organism>
<dbReference type="Proteomes" id="UP000036932">
    <property type="component" value="Unassembled WGS sequence"/>
</dbReference>
<gene>
    <name evidence="1" type="ORF">AM231_02045</name>
</gene>
<reference evidence="2" key="1">
    <citation type="submission" date="2015-08" db="EMBL/GenBank/DDBJ databases">
        <title>Genome sequencing project for genomic taxonomy and phylogenomics of Bacillus-like bacteria.</title>
        <authorList>
            <person name="Liu B."/>
            <person name="Wang J."/>
            <person name="Zhu Y."/>
            <person name="Liu G."/>
            <person name="Chen Q."/>
            <person name="Chen Z."/>
            <person name="Lan J."/>
            <person name="Che J."/>
            <person name="Ge C."/>
            <person name="Shi H."/>
            <person name="Pan Z."/>
            <person name="Liu X."/>
        </authorList>
    </citation>
    <scope>NUCLEOTIDE SEQUENCE [LARGE SCALE GENOMIC DNA]</scope>
    <source>
        <strain evidence="2">FJAT-22460</strain>
    </source>
</reference>
<dbReference type="AlphaFoldDB" id="A0A0M1P191"/>
<dbReference type="EMBL" id="LIUT01000001">
    <property type="protein sequence ID" value="KOR88040.1"/>
    <property type="molecule type" value="Genomic_DNA"/>
</dbReference>
<keyword evidence="2" id="KW-1185">Reference proteome</keyword>
<proteinExistence type="predicted"/>
<name>A0A0M1P191_9BACL</name>
<dbReference type="PATRIC" id="fig|1705565.3.peg.2269"/>
<sequence>MLVPKSYADKHHISVGDIIRIKFTAPVLNNKAVDMKVLNIFQSVLESFILQYPGLHGELWRLVAEEESEPHPYD</sequence>
<accession>A0A0M1P191</accession>
<evidence type="ECO:0000313" key="1">
    <source>
        <dbReference type="EMBL" id="KOR88040.1"/>
    </source>
</evidence>
<comment type="caution">
    <text evidence="1">The sequence shown here is derived from an EMBL/GenBank/DDBJ whole genome shotgun (WGS) entry which is preliminary data.</text>
</comment>
<evidence type="ECO:0000313" key="2">
    <source>
        <dbReference type="Proteomes" id="UP000036932"/>
    </source>
</evidence>